<name>A0A6M3ME13_9ZZZZ</name>
<accession>A0A6M3ME13</accession>
<dbReference type="AlphaFoldDB" id="A0A6M3ME13"/>
<gene>
    <name evidence="1" type="ORF">MM171B00346_0012</name>
</gene>
<evidence type="ECO:0000313" key="1">
    <source>
        <dbReference type="EMBL" id="QJB04300.1"/>
    </source>
</evidence>
<organism evidence="1">
    <name type="scientific">viral metagenome</name>
    <dbReference type="NCBI Taxonomy" id="1070528"/>
    <lineage>
        <taxon>unclassified sequences</taxon>
        <taxon>metagenomes</taxon>
        <taxon>organismal metagenomes</taxon>
    </lineage>
</organism>
<dbReference type="EMBL" id="MT143879">
    <property type="protein sequence ID" value="QJB04300.1"/>
    <property type="molecule type" value="Genomic_DNA"/>
</dbReference>
<sequence>MIHDKAASMRQERQDMPKIRSWLENLLGCTFQDTSRPEQLQDMDLKSSDGEYYEVKIRGAEYRPFYKKDILLETISDDQKDSDGWIYYSEADWLIYLFKPLDDLIGYKISMPVLKKWWKFNEHRRAWKKKKVPNKGYNTINRVIPLKFLEDVQITYLPGEAGGYKVG</sequence>
<proteinExistence type="predicted"/>
<protein>
    <submittedName>
        <fullName evidence="1">Uncharacterized protein</fullName>
    </submittedName>
</protein>
<reference evidence="1" key="1">
    <citation type="submission" date="2020-03" db="EMBL/GenBank/DDBJ databases">
        <title>The deep terrestrial virosphere.</title>
        <authorList>
            <person name="Holmfeldt K."/>
            <person name="Nilsson E."/>
            <person name="Simone D."/>
            <person name="Lopez-Fernandez M."/>
            <person name="Wu X."/>
            <person name="de Brujin I."/>
            <person name="Lundin D."/>
            <person name="Andersson A."/>
            <person name="Bertilsson S."/>
            <person name="Dopson M."/>
        </authorList>
    </citation>
    <scope>NUCLEOTIDE SEQUENCE</scope>
    <source>
        <strain evidence="1">MM171B00346</strain>
    </source>
</reference>